<name>A0A2I2ME86_9BACT</name>
<reference evidence="1" key="1">
    <citation type="submission" date="2017-12" db="EMBL/GenBank/DDBJ databases">
        <authorList>
            <consortium name="SysMetEx"/>
        </authorList>
    </citation>
    <scope>NUCLEOTIDE SEQUENCE</scope>
    <source>
        <strain evidence="1">Pb_238</strain>
    </source>
</reference>
<organism evidence="1">
    <name type="scientific">Leptospirillum ferriphilum</name>
    <dbReference type="NCBI Taxonomy" id="178606"/>
    <lineage>
        <taxon>Bacteria</taxon>
        <taxon>Pseudomonadati</taxon>
        <taxon>Nitrospirota</taxon>
        <taxon>Nitrospiria</taxon>
        <taxon>Nitrospirales</taxon>
        <taxon>Nitrospiraceae</taxon>
        <taxon>Leptospirillum</taxon>
    </lineage>
</organism>
<dbReference type="EMBL" id="LT966316">
    <property type="protein sequence ID" value="SOU92008.1"/>
    <property type="molecule type" value="Genomic_DNA"/>
</dbReference>
<gene>
    <name evidence="1" type="ORF">LFTS_00629</name>
</gene>
<evidence type="ECO:0000313" key="1">
    <source>
        <dbReference type="EMBL" id="SOU92008.1"/>
    </source>
</evidence>
<proteinExistence type="predicted"/>
<protein>
    <submittedName>
        <fullName evidence="1">Uncharacterized protein</fullName>
    </submittedName>
</protein>
<dbReference type="AlphaFoldDB" id="A0A2I2ME86"/>
<accession>A0A2I2ME86</accession>
<sequence>MDQGYSRVIAHKKIEFPFSEGTLQRGLLYCDCIWLAHFFLFLGQVEFELPKETGSGIGRKKSPWLVLSKTNIHGSLLELILQDERGKKMATTTLKREEIIQKAEKKGRMALVDPVPDPTEAGKAMWIQNIREYFTEVCDSMVNEYNAQDMRGDILAGLERGFEEVIRKQPEMDVPVEEALSLFRGVFKEIH</sequence>